<feature type="domain" description="GST C-terminal" evidence="7">
    <location>
        <begin position="89"/>
        <end position="221"/>
    </location>
</feature>
<name>A0A4S8LX68_DENBC</name>
<dbReference type="EMBL" id="ML179229">
    <property type="protein sequence ID" value="THU94244.1"/>
    <property type="molecule type" value="Genomic_DNA"/>
</dbReference>
<evidence type="ECO:0000256" key="4">
    <source>
        <dbReference type="SAM" id="MobiDB-lite"/>
    </source>
</evidence>
<dbReference type="SMART" id="SM01183">
    <property type="entry name" value="EF1G"/>
    <property type="match status" value="1"/>
</dbReference>
<dbReference type="PROSITE" id="PS50405">
    <property type="entry name" value="GST_CTER"/>
    <property type="match status" value="1"/>
</dbReference>
<dbReference type="CDD" id="cd03181">
    <property type="entry name" value="GST_C_EF1Bgamma_like"/>
    <property type="match status" value="1"/>
</dbReference>
<dbReference type="InterPro" id="IPR001662">
    <property type="entry name" value="EF1B_G_C"/>
</dbReference>
<dbReference type="Gene3D" id="1.20.1050.10">
    <property type="match status" value="1"/>
</dbReference>
<reference evidence="8 9" key="1">
    <citation type="journal article" date="2019" name="Nat. Ecol. Evol.">
        <title>Megaphylogeny resolves global patterns of mushroom evolution.</title>
        <authorList>
            <person name="Varga T."/>
            <person name="Krizsan K."/>
            <person name="Foldi C."/>
            <person name="Dima B."/>
            <person name="Sanchez-Garcia M."/>
            <person name="Sanchez-Ramirez S."/>
            <person name="Szollosi G.J."/>
            <person name="Szarkandi J.G."/>
            <person name="Papp V."/>
            <person name="Albert L."/>
            <person name="Andreopoulos W."/>
            <person name="Angelini C."/>
            <person name="Antonin V."/>
            <person name="Barry K.W."/>
            <person name="Bougher N.L."/>
            <person name="Buchanan P."/>
            <person name="Buyck B."/>
            <person name="Bense V."/>
            <person name="Catcheside P."/>
            <person name="Chovatia M."/>
            <person name="Cooper J."/>
            <person name="Damon W."/>
            <person name="Desjardin D."/>
            <person name="Finy P."/>
            <person name="Geml J."/>
            <person name="Haridas S."/>
            <person name="Hughes K."/>
            <person name="Justo A."/>
            <person name="Karasinski D."/>
            <person name="Kautmanova I."/>
            <person name="Kiss B."/>
            <person name="Kocsube S."/>
            <person name="Kotiranta H."/>
            <person name="LaButti K.M."/>
            <person name="Lechner B.E."/>
            <person name="Liimatainen K."/>
            <person name="Lipzen A."/>
            <person name="Lukacs Z."/>
            <person name="Mihaltcheva S."/>
            <person name="Morgado L.N."/>
            <person name="Niskanen T."/>
            <person name="Noordeloos M.E."/>
            <person name="Ohm R.A."/>
            <person name="Ortiz-Santana B."/>
            <person name="Ovrebo C."/>
            <person name="Racz N."/>
            <person name="Riley R."/>
            <person name="Savchenko A."/>
            <person name="Shiryaev A."/>
            <person name="Soop K."/>
            <person name="Spirin V."/>
            <person name="Szebenyi C."/>
            <person name="Tomsovsky M."/>
            <person name="Tulloss R.E."/>
            <person name="Uehling J."/>
            <person name="Grigoriev I.V."/>
            <person name="Vagvolgyi C."/>
            <person name="Papp T."/>
            <person name="Martin F.M."/>
            <person name="Miettinen O."/>
            <person name="Hibbett D.S."/>
            <person name="Nagy L.G."/>
        </authorList>
    </citation>
    <scope>NUCLEOTIDE SEQUENCE [LARGE SCALE GENOMIC DNA]</scope>
    <source>
        <strain evidence="8 9">CBS 962.96</strain>
    </source>
</reference>
<dbReference type="PROSITE" id="PS50040">
    <property type="entry name" value="EF1G_C"/>
    <property type="match status" value="1"/>
</dbReference>
<dbReference type="GO" id="GO:0005737">
    <property type="term" value="C:cytoplasm"/>
    <property type="evidence" value="ECO:0007669"/>
    <property type="project" value="TreeGrafter"/>
</dbReference>
<dbReference type="InterPro" id="IPR040079">
    <property type="entry name" value="Glutathione_S-Trfase"/>
</dbReference>
<dbReference type="InterPro" id="IPR004046">
    <property type="entry name" value="GST_C"/>
</dbReference>
<dbReference type="FunFam" id="3.30.70.1010:FF:000001">
    <property type="entry name" value="Elongation factor 1-gamma 1"/>
    <property type="match status" value="1"/>
</dbReference>
<evidence type="ECO:0000259" key="7">
    <source>
        <dbReference type="PROSITE" id="PS50405"/>
    </source>
</evidence>
<organism evidence="8 9">
    <name type="scientific">Dendrothele bispora (strain CBS 962.96)</name>
    <dbReference type="NCBI Taxonomy" id="1314807"/>
    <lineage>
        <taxon>Eukaryota</taxon>
        <taxon>Fungi</taxon>
        <taxon>Dikarya</taxon>
        <taxon>Basidiomycota</taxon>
        <taxon>Agaricomycotina</taxon>
        <taxon>Agaricomycetes</taxon>
        <taxon>Agaricomycetidae</taxon>
        <taxon>Agaricales</taxon>
        <taxon>Agaricales incertae sedis</taxon>
        <taxon>Dendrothele</taxon>
    </lineage>
</organism>
<evidence type="ECO:0000313" key="9">
    <source>
        <dbReference type="Proteomes" id="UP000297245"/>
    </source>
</evidence>
<dbReference type="FunFam" id="1.20.1050.10:FF:000006">
    <property type="entry name" value="Elongation factor 1 gamma"/>
    <property type="match status" value="1"/>
</dbReference>
<evidence type="ECO:0000256" key="2">
    <source>
        <dbReference type="ARBA" id="ARBA00022917"/>
    </source>
</evidence>
<dbReference type="InterPro" id="IPR036249">
    <property type="entry name" value="Thioredoxin-like_sf"/>
</dbReference>
<dbReference type="InterPro" id="IPR010987">
    <property type="entry name" value="Glutathione-S-Trfase_C-like"/>
</dbReference>
<protein>
    <submittedName>
        <fullName evidence="8">Elongation factor 1-gamma</fullName>
    </submittedName>
</protein>
<dbReference type="Pfam" id="PF00647">
    <property type="entry name" value="EF1G"/>
    <property type="match status" value="1"/>
</dbReference>
<dbReference type="InterPro" id="IPR036433">
    <property type="entry name" value="EF1B_G_C_sf"/>
</dbReference>
<dbReference type="SUPFAM" id="SSF47616">
    <property type="entry name" value="GST C-terminal domain-like"/>
    <property type="match status" value="1"/>
</dbReference>
<keyword evidence="1 3" id="KW-0251">Elongation factor</keyword>
<proteinExistence type="predicted"/>
<dbReference type="InterPro" id="IPR004045">
    <property type="entry name" value="Glutathione_S-Trfase_N"/>
</dbReference>
<evidence type="ECO:0000259" key="6">
    <source>
        <dbReference type="PROSITE" id="PS50404"/>
    </source>
</evidence>
<dbReference type="Gene3D" id="3.30.70.1010">
    <property type="entry name" value="Translation elongation factor EF1B, gamma chain, conserved domain"/>
    <property type="match status" value="1"/>
</dbReference>
<evidence type="ECO:0000256" key="3">
    <source>
        <dbReference type="PROSITE-ProRule" id="PRU00519"/>
    </source>
</evidence>
<sequence length="417" mass="46205">MSIGTLYTIDYQPKGRGIRAAAAFGGLTVDIPSDYKHFETNKEAPFLSKFPHGKIPAFDGKDGLKLFEGYPIARYIASLAPNSGLLGTSAGEAAQVDAWTHLVESEIDSRTDVVNAITSGRIAYSKPMHTAALELQARALNTLEKHLAANTFFVGERITLADLFIAALIQRSVKLTIDAAVRATIPNVIRHLETIVNQPKLKEVYGPIEYIEKGIQFVPPKKEKESKPAAAAAPKAEKKPKAKDDDEEEPDVPPEPKAKNPLDDLPKSSFNLEDWKRAYSNKDTRGAGGSLEWLYQNLDKEGFSLWRVDFKYNKELTQTFMSSNQITGFFNRLEASRKYLFGSVGVLGKTNDSIISGALILRGQDVEPVVNVAPDWESYSYSRIDLNDAAQKEFFEGALAWDLKVDGKEWVDGKNFK</sequence>
<dbReference type="Pfam" id="PF02798">
    <property type="entry name" value="GST_N"/>
    <property type="match status" value="1"/>
</dbReference>
<keyword evidence="2 3" id="KW-0648">Protein biosynthesis</keyword>
<keyword evidence="9" id="KW-1185">Reference proteome</keyword>
<feature type="compositionally biased region" description="Basic and acidic residues" evidence="4">
    <location>
        <begin position="254"/>
        <end position="266"/>
    </location>
</feature>
<dbReference type="PANTHER" id="PTHR43986:SF1">
    <property type="entry name" value="ELONGATION FACTOR 1-GAMMA"/>
    <property type="match status" value="1"/>
</dbReference>
<dbReference type="SUPFAM" id="SSF52833">
    <property type="entry name" value="Thioredoxin-like"/>
    <property type="match status" value="1"/>
</dbReference>
<feature type="compositionally biased region" description="Basic and acidic residues" evidence="4">
    <location>
        <begin position="235"/>
        <end position="244"/>
    </location>
</feature>
<dbReference type="OrthoDB" id="249703at2759"/>
<dbReference type="PROSITE" id="PS50404">
    <property type="entry name" value="GST_NTER"/>
    <property type="match status" value="1"/>
</dbReference>
<dbReference type="Gene3D" id="3.40.30.10">
    <property type="entry name" value="Glutaredoxin"/>
    <property type="match status" value="1"/>
</dbReference>
<gene>
    <name evidence="8" type="ORF">K435DRAFT_756731</name>
</gene>
<feature type="region of interest" description="Disordered" evidence="4">
    <location>
        <begin position="221"/>
        <end position="267"/>
    </location>
</feature>
<evidence type="ECO:0000313" key="8">
    <source>
        <dbReference type="EMBL" id="THU94244.1"/>
    </source>
</evidence>
<feature type="domain" description="EF-1-gamma C-terminal" evidence="5">
    <location>
        <begin position="258"/>
        <end position="417"/>
    </location>
</feature>
<dbReference type="Pfam" id="PF00043">
    <property type="entry name" value="GST_C"/>
    <property type="match status" value="1"/>
</dbReference>
<evidence type="ECO:0000259" key="5">
    <source>
        <dbReference type="PROSITE" id="PS50040"/>
    </source>
</evidence>
<dbReference type="InterPro" id="IPR036282">
    <property type="entry name" value="Glutathione-S-Trfase_C_sf"/>
</dbReference>
<dbReference type="SUPFAM" id="SSF89942">
    <property type="entry name" value="eEF1-gamma domain"/>
    <property type="match status" value="1"/>
</dbReference>
<dbReference type="CDD" id="cd03044">
    <property type="entry name" value="GST_N_EF1Bgamma"/>
    <property type="match status" value="1"/>
</dbReference>
<dbReference type="GO" id="GO:0003746">
    <property type="term" value="F:translation elongation factor activity"/>
    <property type="evidence" value="ECO:0007669"/>
    <property type="project" value="UniProtKB-UniRule"/>
</dbReference>
<dbReference type="PANTHER" id="PTHR43986">
    <property type="entry name" value="ELONGATION FACTOR 1-GAMMA"/>
    <property type="match status" value="1"/>
</dbReference>
<dbReference type="AlphaFoldDB" id="A0A4S8LX68"/>
<dbReference type="Proteomes" id="UP000297245">
    <property type="component" value="Unassembled WGS sequence"/>
</dbReference>
<dbReference type="GO" id="GO:0005634">
    <property type="term" value="C:nucleus"/>
    <property type="evidence" value="ECO:0007669"/>
    <property type="project" value="TreeGrafter"/>
</dbReference>
<dbReference type="InterPro" id="IPR050802">
    <property type="entry name" value="EF-GSTs"/>
</dbReference>
<accession>A0A4S8LX68</accession>
<dbReference type="FunFam" id="3.40.30.10:FF:000142">
    <property type="entry name" value="Elongation factor 1 gamma"/>
    <property type="match status" value="1"/>
</dbReference>
<feature type="domain" description="GST N-terminal" evidence="6">
    <location>
        <begin position="2"/>
        <end position="84"/>
    </location>
</feature>
<evidence type="ECO:0000256" key="1">
    <source>
        <dbReference type="ARBA" id="ARBA00022768"/>
    </source>
</evidence>
<dbReference type="SFLD" id="SFLDS00019">
    <property type="entry name" value="Glutathione_Transferase_(cytos"/>
    <property type="match status" value="1"/>
</dbReference>